<evidence type="ECO:0000256" key="1">
    <source>
        <dbReference type="SAM" id="MobiDB-lite"/>
    </source>
</evidence>
<dbReference type="OrthoDB" id="3160283at2759"/>
<dbReference type="HOGENOM" id="CLU_042950_0_0_1"/>
<name>A0A074S8C8_9AGAM</name>
<sequence>MSQSNTNTGVISLTTWTRHVRWDGEFRQLDDDTYGHLSHVRKLRELVQKPLIVPAWLANIESPQYEPYRKRMECYRKYIGGLSKAAAVSKYAKNADDSGLSSEVEECLPLILHIRHHAASLQLHSLHLEPMENDRRHPVDTLGSLVWDFQSNARVIYRAERTLQVPRPSSKHPSYTKPDACAFIPIPDGPAALALMDLLPALSCFPRTGSVSAECGFAVHWVTEFKRHHSEAASKRQVVKGLVSALYQRRALGFPNHLVFGTVHHSRTVLEVLAATWVPSNEPINSEAPLAQEANTSSILPPVGQANDPLVNSSQGGDAVGDDSETGETAMDAHTTLTIQDIKKYNKIVVYTIATFSMSHAESVLDLYLLMRLTRILAQQYKEEIENSDGTLISKLSEEAEDIYKWAPPPLQPSRKRQKSDAWSSQLSSTVEEEQDDIMSVDQDEDFDSRSDSEELDALSDAEPGPTRTITGEVGTYTFQNYAYKEDVGDSHGDP</sequence>
<evidence type="ECO:0000313" key="3">
    <source>
        <dbReference type="Proteomes" id="UP000027456"/>
    </source>
</evidence>
<gene>
    <name evidence="2" type="ORF">V565_025370</name>
</gene>
<accession>A0A074S8C8</accession>
<dbReference type="Proteomes" id="UP000027456">
    <property type="component" value="Unassembled WGS sequence"/>
</dbReference>
<dbReference type="EMBL" id="AZST01000046">
    <property type="protein sequence ID" value="KEP53860.1"/>
    <property type="molecule type" value="Genomic_DNA"/>
</dbReference>
<evidence type="ECO:0000313" key="2">
    <source>
        <dbReference type="EMBL" id="KEP53860.1"/>
    </source>
</evidence>
<organism evidence="2 3">
    <name type="scientific">Rhizoctonia solani 123E</name>
    <dbReference type="NCBI Taxonomy" id="1423351"/>
    <lineage>
        <taxon>Eukaryota</taxon>
        <taxon>Fungi</taxon>
        <taxon>Dikarya</taxon>
        <taxon>Basidiomycota</taxon>
        <taxon>Agaricomycotina</taxon>
        <taxon>Agaricomycetes</taxon>
        <taxon>Cantharellales</taxon>
        <taxon>Ceratobasidiaceae</taxon>
        <taxon>Rhizoctonia</taxon>
    </lineage>
</organism>
<proteinExistence type="predicted"/>
<feature type="compositionally biased region" description="Polar residues" evidence="1">
    <location>
        <begin position="421"/>
        <end position="430"/>
    </location>
</feature>
<comment type="caution">
    <text evidence="2">The sequence shown here is derived from an EMBL/GenBank/DDBJ whole genome shotgun (WGS) entry which is preliminary data.</text>
</comment>
<protein>
    <submittedName>
        <fullName evidence="2">Uncharacterized protein</fullName>
    </submittedName>
</protein>
<feature type="region of interest" description="Disordered" evidence="1">
    <location>
        <begin position="406"/>
        <end position="474"/>
    </location>
</feature>
<dbReference type="AlphaFoldDB" id="A0A074S8C8"/>
<reference evidence="2 3" key="1">
    <citation type="submission" date="2013-12" db="EMBL/GenBank/DDBJ databases">
        <authorList>
            <person name="Cubeta M."/>
            <person name="Pakala S."/>
            <person name="Fedorova N."/>
            <person name="Thomas E."/>
            <person name="Dean R."/>
            <person name="Jabaji S."/>
            <person name="Neate S."/>
            <person name="Toda T."/>
            <person name="Tavantzis S."/>
            <person name="Vilgalys R."/>
            <person name="Bharathan N."/>
            <person name="Pakala S."/>
            <person name="Losada L.S."/>
            <person name="Zafar N."/>
            <person name="Nierman W."/>
        </authorList>
    </citation>
    <scope>NUCLEOTIDE SEQUENCE [LARGE SCALE GENOMIC DNA]</scope>
    <source>
        <strain evidence="2 3">123E</strain>
    </source>
</reference>
<keyword evidence="3" id="KW-1185">Reference proteome</keyword>
<feature type="compositionally biased region" description="Acidic residues" evidence="1">
    <location>
        <begin position="431"/>
        <end position="447"/>
    </location>
</feature>